<proteinExistence type="predicted"/>
<name>A0A4Z0NEM7_9HYPH</name>
<keyword evidence="2" id="KW-1185">Reference proteome</keyword>
<evidence type="ECO:0000313" key="2">
    <source>
        <dbReference type="Proteomes" id="UP000297535"/>
    </source>
</evidence>
<reference evidence="1 2" key="1">
    <citation type="submission" date="2019-04" db="EMBL/GenBank/DDBJ databases">
        <authorList>
            <person name="Feng G."/>
            <person name="Zhu H."/>
        </authorList>
    </citation>
    <scope>NUCLEOTIDE SEQUENCE [LARGE SCALE GENOMIC DNA]</scope>
    <source>
        <strain evidence="1 2">6HR-1</strain>
    </source>
</reference>
<evidence type="ECO:0000313" key="1">
    <source>
        <dbReference type="EMBL" id="TGD94679.1"/>
    </source>
</evidence>
<dbReference type="PANTHER" id="PTHR30024">
    <property type="entry name" value="ALIPHATIC SULFONATES-BINDING PROTEIN-RELATED"/>
    <property type="match status" value="1"/>
</dbReference>
<accession>A0A4Z0NEM7</accession>
<dbReference type="EMBL" id="SRLB01000041">
    <property type="protein sequence ID" value="TGD94679.1"/>
    <property type="molecule type" value="Genomic_DNA"/>
</dbReference>
<protein>
    <submittedName>
        <fullName evidence="1">ABC transporter substrate-binding protein</fullName>
    </submittedName>
</protein>
<dbReference type="AlphaFoldDB" id="A0A4Z0NEM7"/>
<comment type="caution">
    <text evidence="1">The sequence shown here is derived from an EMBL/GenBank/DDBJ whole genome shotgun (WGS) entry which is preliminary data.</text>
</comment>
<dbReference type="OrthoDB" id="9815602at2"/>
<dbReference type="Proteomes" id="UP000297535">
    <property type="component" value="Unassembled WGS sequence"/>
</dbReference>
<dbReference type="Gene3D" id="3.40.190.10">
    <property type="entry name" value="Periplasmic binding protein-like II"/>
    <property type="match status" value="2"/>
</dbReference>
<dbReference type="RefSeq" id="WP_135419313.1">
    <property type="nucleotide sequence ID" value="NZ_SRLB01000041.1"/>
</dbReference>
<sequence length="334" mass="35996">MTATRRALLSGALALAAPSIRRAHAETSEVLIAQQFGLLYLQQDVMERLDLIEKHAARLGLPNLKARFLRLGGTGPVTDALLAGKLHFGSGGAPGAMLLWDRSRGAIKSCFAMNAVDQKLLTVRPDLRRIEDLKPTDRIALPAVKTAPQAIWLQMAAAAAYGPAEWARFDSLTLGRAHPDSMAAMLGRTEINCHWATSPFQERALADPAVREVTSSFRIMGLPSVTPNTIYGSAAFRDANPIAWKACLAAFQEATDFINKEPAQAVEIYLKNSGDKDSPQNVLAAMKSSGNDFTLQPRGLMKIAGFMADTGVLKRRPASLGDLFFPEALDLGGS</sequence>
<dbReference type="PANTHER" id="PTHR30024:SF2">
    <property type="entry name" value="ABC TRANSPORTER SUBSTRATE-BINDING PROTEIN"/>
    <property type="match status" value="1"/>
</dbReference>
<organism evidence="1 2">
    <name type="scientific">Methylobacterium nonmethylotrophicum</name>
    <dbReference type="NCBI Taxonomy" id="1141884"/>
    <lineage>
        <taxon>Bacteria</taxon>
        <taxon>Pseudomonadati</taxon>
        <taxon>Pseudomonadota</taxon>
        <taxon>Alphaproteobacteria</taxon>
        <taxon>Hyphomicrobiales</taxon>
        <taxon>Methylobacteriaceae</taxon>
        <taxon>Methylobacterium</taxon>
    </lineage>
</organism>
<dbReference type="SUPFAM" id="SSF53850">
    <property type="entry name" value="Periplasmic binding protein-like II"/>
    <property type="match status" value="1"/>
</dbReference>
<gene>
    <name evidence="1" type="ORF">EU555_31650</name>
</gene>